<comment type="caution">
    <text evidence="1">The sequence shown here is derived from an EMBL/GenBank/DDBJ whole genome shotgun (WGS) entry which is preliminary data.</text>
</comment>
<protein>
    <submittedName>
        <fullName evidence="1">Uncharacterized protein</fullName>
    </submittedName>
</protein>
<evidence type="ECO:0000313" key="1">
    <source>
        <dbReference type="EMBL" id="MBG9389240.1"/>
    </source>
</evidence>
<dbReference type="EMBL" id="JADWYS010000001">
    <property type="protein sequence ID" value="MBG9389240.1"/>
    <property type="molecule type" value="Genomic_DNA"/>
</dbReference>
<proteinExistence type="predicted"/>
<keyword evidence="2" id="KW-1185">Reference proteome</keyword>
<name>A0A931MIG6_9BURK</name>
<dbReference type="Proteomes" id="UP000651050">
    <property type="component" value="Unassembled WGS sequence"/>
</dbReference>
<accession>A0A931MIG6</accession>
<dbReference type="InterPro" id="IPR045932">
    <property type="entry name" value="DUF6352"/>
</dbReference>
<sequence>MKDFWRGSGYALLGTTPEGHLVVTNDFLRSLLMRPELAPVNESGPQELALHEALMAQPRMVVDAALLDAIEDPDARDNYAIWLRFRERLLAHPTLEASYAALFRGEGVDVPPLFVHQLTQILLRHILGARATAMQARVAEMLFRTQRIAIQDDGQVMAADEETVERHAVAANFGTLGELLKHGGAPIRAAELDVLHADAQERYWDRDESHDLVISLNHGQPALDALCRVLERWVKHFLGTPVRIQPEKEIDEEQWVWHVGLDAVSSSVLNDLYQGHEVAADRMAGMLCLFRLDFEEPGAMRAGIAGRPVYLAMGMDADKRLKLKPQNLLLNLPLARSD</sequence>
<evidence type="ECO:0000313" key="2">
    <source>
        <dbReference type="Proteomes" id="UP000651050"/>
    </source>
</evidence>
<gene>
    <name evidence="1" type="ORF">I5803_14485</name>
</gene>
<dbReference type="Pfam" id="PF19879">
    <property type="entry name" value="DUF6352"/>
    <property type="match status" value="1"/>
</dbReference>
<reference evidence="1" key="1">
    <citation type="submission" date="2020-11" db="EMBL/GenBank/DDBJ databases">
        <title>Bacterial whole genome sequence for Caenimonas sp. DR4.4.</title>
        <authorList>
            <person name="Le V."/>
            <person name="Ko S.-R."/>
            <person name="Ahn C.-Y."/>
            <person name="Oh H.-M."/>
        </authorList>
    </citation>
    <scope>NUCLEOTIDE SEQUENCE</scope>
    <source>
        <strain evidence="1">DR4.4</strain>
    </source>
</reference>
<dbReference type="AlphaFoldDB" id="A0A931MIG6"/>
<organism evidence="1 2">
    <name type="scientific">Caenimonas aquaedulcis</name>
    <dbReference type="NCBI Taxonomy" id="2793270"/>
    <lineage>
        <taxon>Bacteria</taxon>
        <taxon>Pseudomonadati</taxon>
        <taxon>Pseudomonadota</taxon>
        <taxon>Betaproteobacteria</taxon>
        <taxon>Burkholderiales</taxon>
        <taxon>Comamonadaceae</taxon>
        <taxon>Caenimonas</taxon>
    </lineage>
</organism>
<dbReference type="RefSeq" id="WP_196987048.1">
    <property type="nucleotide sequence ID" value="NZ_JADWYS010000001.1"/>
</dbReference>